<dbReference type="EMBL" id="LR590463">
    <property type="protein sequence ID" value="VTP64406.1"/>
    <property type="molecule type" value="Genomic_DNA"/>
</dbReference>
<dbReference type="RefSeq" id="WP_174545395.1">
    <property type="nucleotide sequence ID" value="NZ_CAMIPJ010000001.1"/>
</dbReference>
<proteinExistence type="predicted"/>
<evidence type="ECO:0000313" key="2">
    <source>
        <dbReference type="EMBL" id="VTP64406.1"/>
    </source>
</evidence>
<protein>
    <submittedName>
        <fullName evidence="2">Uncharacterized protein</fullName>
    </submittedName>
</protein>
<name>A0A4U9HM30_SERRU</name>
<evidence type="ECO:0000313" key="3">
    <source>
        <dbReference type="Proteomes" id="UP000307968"/>
    </source>
</evidence>
<keyword evidence="1" id="KW-1133">Transmembrane helix</keyword>
<reference evidence="2 3" key="1">
    <citation type="submission" date="2019-05" db="EMBL/GenBank/DDBJ databases">
        <authorList>
            <consortium name="Pathogen Informatics"/>
        </authorList>
    </citation>
    <scope>NUCLEOTIDE SEQUENCE [LARGE SCALE GENOMIC DNA]</scope>
    <source>
        <strain evidence="2 3">NCTC12971</strain>
    </source>
</reference>
<feature type="transmembrane region" description="Helical" evidence="1">
    <location>
        <begin position="27"/>
        <end position="46"/>
    </location>
</feature>
<gene>
    <name evidence="2" type="ORF">NCTC12971_03542</name>
</gene>
<organism evidence="2 3">
    <name type="scientific">Serratia rubidaea</name>
    <name type="common">Serratia marinorubra</name>
    <dbReference type="NCBI Taxonomy" id="61652"/>
    <lineage>
        <taxon>Bacteria</taxon>
        <taxon>Pseudomonadati</taxon>
        <taxon>Pseudomonadota</taxon>
        <taxon>Gammaproteobacteria</taxon>
        <taxon>Enterobacterales</taxon>
        <taxon>Yersiniaceae</taxon>
        <taxon>Serratia</taxon>
    </lineage>
</organism>
<dbReference type="AlphaFoldDB" id="A0A4U9HM30"/>
<accession>A0A4U9HM30</accession>
<keyword evidence="1" id="KW-0472">Membrane</keyword>
<dbReference type="Proteomes" id="UP000307968">
    <property type="component" value="Chromosome"/>
</dbReference>
<dbReference type="GeneID" id="61766391"/>
<sequence>MNNIPGNIHVIISGLCFITFEARNPTLFPIVLTWVVPLGLSCGNSLKRFNKRNRITSRHVDLPTGKEPENVEVHLKNKGWKATYPQSATLQKTQHVVFEKTTKSGEVYHLDYNPSGKTHNGDYWKVIKSNDPVESVYGRIGHGNFERYNRIKNPPVYVDGVLMNPWSY</sequence>
<evidence type="ECO:0000256" key="1">
    <source>
        <dbReference type="SAM" id="Phobius"/>
    </source>
</evidence>
<keyword evidence="1" id="KW-0812">Transmembrane</keyword>